<accession>A0A7W9UKW3</accession>
<organism evidence="2 3">
    <name type="scientific">Nocardia transvalensis</name>
    <dbReference type="NCBI Taxonomy" id="37333"/>
    <lineage>
        <taxon>Bacteria</taxon>
        <taxon>Bacillati</taxon>
        <taxon>Actinomycetota</taxon>
        <taxon>Actinomycetes</taxon>
        <taxon>Mycobacteriales</taxon>
        <taxon>Nocardiaceae</taxon>
        <taxon>Nocardia</taxon>
    </lineage>
</organism>
<dbReference type="InterPro" id="IPR010879">
    <property type="entry name" value="DUF1508"/>
</dbReference>
<dbReference type="InterPro" id="IPR051141">
    <property type="entry name" value="UPF0339_domain"/>
</dbReference>
<proteinExistence type="predicted"/>
<comment type="caution">
    <text evidence="2">The sequence shown here is derived from an EMBL/GenBank/DDBJ whole genome shotgun (WGS) entry which is preliminary data.</text>
</comment>
<dbReference type="PANTHER" id="PTHR40606:SF1">
    <property type="entry name" value="UPF0339 PROTEIN YEGP"/>
    <property type="match status" value="1"/>
</dbReference>
<dbReference type="AlphaFoldDB" id="A0A7W9UKW3"/>
<dbReference type="Pfam" id="PF07411">
    <property type="entry name" value="DUF1508"/>
    <property type="match status" value="1"/>
</dbReference>
<dbReference type="InterPro" id="IPR036913">
    <property type="entry name" value="YegP-like_sf"/>
</dbReference>
<dbReference type="RefSeq" id="WP_040748472.1">
    <property type="nucleotide sequence ID" value="NZ_JACHIT010000002.1"/>
</dbReference>
<dbReference type="Gene3D" id="3.30.160.160">
    <property type="entry name" value="YegP-like"/>
    <property type="match status" value="1"/>
</dbReference>
<dbReference type="Proteomes" id="UP000540412">
    <property type="component" value="Unassembled WGS sequence"/>
</dbReference>
<gene>
    <name evidence="2" type="ORF">BJY24_005818</name>
</gene>
<sequence>MAAKFEMFTDASKKVRWRLKAGNGEIIAQSQAYESKGSAETGIQSVKANAAAANVVDLTE</sequence>
<reference evidence="2 3" key="1">
    <citation type="submission" date="2020-08" db="EMBL/GenBank/DDBJ databases">
        <title>Sequencing the genomes of 1000 actinobacteria strains.</title>
        <authorList>
            <person name="Klenk H.-P."/>
        </authorList>
    </citation>
    <scope>NUCLEOTIDE SEQUENCE [LARGE SCALE GENOMIC DNA]</scope>
    <source>
        <strain evidence="2 3">DSM 43582</strain>
    </source>
</reference>
<name>A0A7W9UKW3_9NOCA</name>
<dbReference type="SUPFAM" id="SSF160113">
    <property type="entry name" value="YegP-like"/>
    <property type="match status" value="1"/>
</dbReference>
<evidence type="ECO:0000259" key="1">
    <source>
        <dbReference type="Pfam" id="PF07411"/>
    </source>
</evidence>
<evidence type="ECO:0000313" key="2">
    <source>
        <dbReference type="EMBL" id="MBB5916906.1"/>
    </source>
</evidence>
<dbReference type="PANTHER" id="PTHR40606">
    <property type="match status" value="1"/>
</dbReference>
<protein>
    <recommendedName>
        <fullName evidence="1">DUF1508 domain-containing protein</fullName>
    </recommendedName>
</protein>
<dbReference type="EMBL" id="JACHIT010000002">
    <property type="protein sequence ID" value="MBB5916906.1"/>
    <property type="molecule type" value="Genomic_DNA"/>
</dbReference>
<keyword evidence="3" id="KW-1185">Reference proteome</keyword>
<evidence type="ECO:0000313" key="3">
    <source>
        <dbReference type="Proteomes" id="UP000540412"/>
    </source>
</evidence>
<feature type="domain" description="DUF1508" evidence="1">
    <location>
        <begin position="10"/>
        <end position="57"/>
    </location>
</feature>